<keyword evidence="3" id="KW-1185">Reference proteome</keyword>
<proteinExistence type="predicted"/>
<organism evidence="2 3">
    <name type="scientific">Microbacterium phage Hendrix</name>
    <dbReference type="NCBI Taxonomy" id="2182341"/>
    <lineage>
        <taxon>Viruses</taxon>
        <taxon>Duplodnaviria</taxon>
        <taxon>Heunggongvirae</taxon>
        <taxon>Uroviricota</taxon>
        <taxon>Caudoviricetes</taxon>
        <taxon>Rogerhendrixvirus</taxon>
        <taxon>Rogerhendrixvirus hendrix</taxon>
    </lineage>
</organism>
<keyword evidence="1" id="KW-0472">Membrane</keyword>
<dbReference type="Proteomes" id="UP000247284">
    <property type="component" value="Segment"/>
</dbReference>
<evidence type="ECO:0000313" key="2">
    <source>
        <dbReference type="EMBL" id="AWN07783.1"/>
    </source>
</evidence>
<evidence type="ECO:0000256" key="1">
    <source>
        <dbReference type="SAM" id="Phobius"/>
    </source>
</evidence>
<keyword evidence="1" id="KW-1133">Transmembrane helix</keyword>
<accession>A0A2U8UUN4</accession>
<dbReference type="EMBL" id="MH183162">
    <property type="protein sequence ID" value="AWN07783.1"/>
    <property type="molecule type" value="Genomic_DNA"/>
</dbReference>
<gene>
    <name evidence="2" type="primary">112</name>
    <name evidence="2" type="ORF">PBI_HENDRIX_112</name>
</gene>
<sequence>MFPDQKLADEFDGLAAYATKKMKRTRIWRRVWIGYMVLSYTIAAYFACTALMSIYRATIGGDSGWHWIIAGAQVLVAIVWATLNPKSARRGIARHDATLERLREDRGFYRLQADLYREEEADDADREER</sequence>
<evidence type="ECO:0000313" key="3">
    <source>
        <dbReference type="Proteomes" id="UP000247284"/>
    </source>
</evidence>
<dbReference type="KEGG" id="vg:54992579"/>
<feature type="transmembrane region" description="Helical" evidence="1">
    <location>
        <begin position="64"/>
        <end position="83"/>
    </location>
</feature>
<protein>
    <submittedName>
        <fullName evidence="2">Uncharacterized protein</fullName>
    </submittedName>
</protein>
<reference evidence="3" key="1">
    <citation type="submission" date="2018-04" db="EMBL/GenBank/DDBJ databases">
        <authorList>
            <person name="Go L.Y."/>
            <person name="Mitchell J.A."/>
        </authorList>
    </citation>
    <scope>NUCLEOTIDE SEQUENCE [LARGE SCALE GENOMIC DNA]</scope>
</reference>
<name>A0A2U8UUN4_9CAUD</name>
<keyword evidence="1" id="KW-0812">Transmembrane</keyword>
<feature type="transmembrane region" description="Helical" evidence="1">
    <location>
        <begin position="31"/>
        <end position="52"/>
    </location>
</feature>
<dbReference type="GeneID" id="54992579"/>
<dbReference type="RefSeq" id="YP_009802050.1">
    <property type="nucleotide sequence ID" value="NC_047977.1"/>
</dbReference>